<reference evidence="2 3" key="1">
    <citation type="submission" date="2020-07" db="EMBL/GenBank/DDBJ databases">
        <authorList>
            <person name="Maaloum M."/>
        </authorList>
    </citation>
    <scope>NUCLEOTIDE SEQUENCE [LARGE SCALE GENOMIC DNA]</scope>
    <source>
        <strain evidence="2 3">GCS-AN-3</strain>
    </source>
</reference>
<dbReference type="GO" id="GO:0006354">
    <property type="term" value="P:DNA-templated transcription elongation"/>
    <property type="evidence" value="ECO:0007669"/>
    <property type="project" value="TreeGrafter"/>
</dbReference>
<dbReference type="Proteomes" id="UP000589716">
    <property type="component" value="Unassembled WGS sequence"/>
</dbReference>
<accession>A0A853IY01</accession>
<dbReference type="AlphaFoldDB" id="A0A853IY01"/>
<dbReference type="GO" id="GO:0032784">
    <property type="term" value="P:regulation of DNA-templated transcription elongation"/>
    <property type="evidence" value="ECO:0007669"/>
    <property type="project" value="InterPro"/>
</dbReference>
<dbReference type="Pfam" id="PF01272">
    <property type="entry name" value="GreA_GreB"/>
    <property type="match status" value="1"/>
</dbReference>
<dbReference type="GO" id="GO:0070063">
    <property type="term" value="F:RNA polymerase binding"/>
    <property type="evidence" value="ECO:0007669"/>
    <property type="project" value="InterPro"/>
</dbReference>
<keyword evidence="2" id="KW-0251">Elongation factor</keyword>
<dbReference type="InterPro" id="IPR001437">
    <property type="entry name" value="Tscrpt_elong_fac_GreA/B_C"/>
</dbReference>
<dbReference type="PANTHER" id="PTHR30437:SF5">
    <property type="entry name" value="REGULATOR OF NUCLEOSIDE DIPHOSPHATE KINASE"/>
    <property type="match status" value="1"/>
</dbReference>
<evidence type="ECO:0000259" key="1">
    <source>
        <dbReference type="Pfam" id="PF01272"/>
    </source>
</evidence>
<evidence type="ECO:0000313" key="2">
    <source>
        <dbReference type="EMBL" id="NZA01469.1"/>
    </source>
</evidence>
<dbReference type="RefSeq" id="WP_180549942.1">
    <property type="nucleotide sequence ID" value="NZ_JACCKX010000001.1"/>
</dbReference>
<name>A0A853IY01_9BURK</name>
<proteinExistence type="predicted"/>
<keyword evidence="3" id="KW-1185">Reference proteome</keyword>
<dbReference type="EMBL" id="JACCKX010000001">
    <property type="protein sequence ID" value="NZA01469.1"/>
    <property type="molecule type" value="Genomic_DNA"/>
</dbReference>
<dbReference type="SUPFAM" id="SSF54534">
    <property type="entry name" value="FKBP-like"/>
    <property type="match status" value="1"/>
</dbReference>
<keyword evidence="2" id="KW-0648">Protein biosynthesis</keyword>
<protein>
    <submittedName>
        <fullName evidence="2">GreA/GreB family elongation factor</fullName>
    </submittedName>
</protein>
<gene>
    <name evidence="2" type="ORF">H0I39_06280</name>
</gene>
<dbReference type="InterPro" id="IPR036953">
    <property type="entry name" value="GreA/GreB_C_sf"/>
</dbReference>
<dbReference type="PANTHER" id="PTHR30437">
    <property type="entry name" value="TRANSCRIPTION ELONGATION FACTOR GREA"/>
    <property type="match status" value="1"/>
</dbReference>
<comment type="caution">
    <text evidence="2">The sequence shown here is derived from an EMBL/GenBank/DDBJ whole genome shotgun (WGS) entry which is preliminary data.</text>
</comment>
<dbReference type="Gene3D" id="3.10.50.30">
    <property type="entry name" value="Transcription elongation factor, GreA/GreB, C-terminal domain"/>
    <property type="match status" value="1"/>
</dbReference>
<dbReference type="PROSITE" id="PS00830">
    <property type="entry name" value="GREAB_2"/>
    <property type="match status" value="1"/>
</dbReference>
<organism evidence="2 3">
    <name type="scientific">Ottowia beijingensis</name>
    <dbReference type="NCBI Taxonomy" id="1207057"/>
    <lineage>
        <taxon>Bacteria</taxon>
        <taxon>Pseudomonadati</taxon>
        <taxon>Pseudomonadota</taxon>
        <taxon>Betaproteobacteria</taxon>
        <taxon>Burkholderiales</taxon>
        <taxon>Comamonadaceae</taxon>
        <taxon>Ottowia</taxon>
    </lineage>
</organism>
<dbReference type="InterPro" id="IPR018151">
    <property type="entry name" value="TF_GreA/GreB_CS"/>
</dbReference>
<dbReference type="GO" id="GO:0003746">
    <property type="term" value="F:translation elongation factor activity"/>
    <property type="evidence" value="ECO:0007669"/>
    <property type="project" value="UniProtKB-KW"/>
</dbReference>
<sequence length="361" mass="38619">MTANDFNRTITDLDHVRIFNMLRRQSADAAAAAQAEELSDLIDAAEVVRPQEIAGDIVTMYSKLRVADAAGGAERSVTLVYPADADAAQGMISVLSPLGTALLGLRAGEVARWRGIDGKEGRWKCAPSSSSPRPAATTRPEVVKAALCRAALRGAVSNRSHRSACRPVVLRGVKVPSFTAQGRLPATAVQPALSISLQRLRFFGGRAIQDKERKMLKSNQPVSVKGVAALGAIVTLAALTGCVTRTREVVVERPTAPAVVVQQPVAAAPANVRTMPGPINEQRGVSPGAGYSWLTGYWAWDGVRWVWQPGRWIQGAAPAIPAPQAETMGNAPHATAYWVPGYWAYNTSSNTWVWTPGAWRN</sequence>
<dbReference type="InterPro" id="IPR023459">
    <property type="entry name" value="Tscrpt_elong_fac_GreA/B_fam"/>
</dbReference>
<feature type="domain" description="Transcription elongation factor GreA/GreB C-terminal" evidence="1">
    <location>
        <begin position="56"/>
        <end position="119"/>
    </location>
</feature>
<evidence type="ECO:0000313" key="3">
    <source>
        <dbReference type="Proteomes" id="UP000589716"/>
    </source>
</evidence>
<dbReference type="GO" id="GO:0003677">
    <property type="term" value="F:DNA binding"/>
    <property type="evidence" value="ECO:0007669"/>
    <property type="project" value="InterPro"/>
</dbReference>